<dbReference type="AlphaFoldDB" id="A0A4C1SWB6"/>
<evidence type="ECO:0000313" key="2">
    <source>
        <dbReference type="Proteomes" id="UP000299102"/>
    </source>
</evidence>
<gene>
    <name evidence="1" type="ORF">EVAR_3584_1</name>
</gene>
<evidence type="ECO:0000313" key="1">
    <source>
        <dbReference type="EMBL" id="GBP06236.1"/>
    </source>
</evidence>
<dbReference type="Proteomes" id="UP000299102">
    <property type="component" value="Unassembled WGS sequence"/>
</dbReference>
<reference evidence="1 2" key="1">
    <citation type="journal article" date="2019" name="Commun. Biol.">
        <title>The bagworm genome reveals a unique fibroin gene that provides high tensile strength.</title>
        <authorList>
            <person name="Kono N."/>
            <person name="Nakamura H."/>
            <person name="Ohtoshi R."/>
            <person name="Tomita M."/>
            <person name="Numata K."/>
            <person name="Arakawa K."/>
        </authorList>
    </citation>
    <scope>NUCLEOTIDE SEQUENCE [LARGE SCALE GENOMIC DNA]</scope>
</reference>
<name>A0A4C1SWB6_EUMVA</name>
<sequence length="199" mass="22735">MYYIYSAVVVVLVQCRAVQLACSFVGHPRPFLGRRCGTEDLLLPHARASSRRLYDPDGPMVMAPFRGSKSWNFPSPPEIQRSCQWIHRHLPRPSRPALGMMVKWWVAASSGPEKVDDGEPRRTGKTTTITHLTAALLYYFLTSIPGRTITGAAIWQPWMTIVSGRRANRYEGRRCLCHVVNPLKDYRDYATYVHDAFRK</sequence>
<keyword evidence="2" id="KW-1185">Reference proteome</keyword>
<protein>
    <submittedName>
        <fullName evidence="1">Uncharacterized protein</fullName>
    </submittedName>
</protein>
<organism evidence="1 2">
    <name type="scientific">Eumeta variegata</name>
    <name type="common">Bagworm moth</name>
    <name type="synonym">Eumeta japonica</name>
    <dbReference type="NCBI Taxonomy" id="151549"/>
    <lineage>
        <taxon>Eukaryota</taxon>
        <taxon>Metazoa</taxon>
        <taxon>Ecdysozoa</taxon>
        <taxon>Arthropoda</taxon>
        <taxon>Hexapoda</taxon>
        <taxon>Insecta</taxon>
        <taxon>Pterygota</taxon>
        <taxon>Neoptera</taxon>
        <taxon>Endopterygota</taxon>
        <taxon>Lepidoptera</taxon>
        <taxon>Glossata</taxon>
        <taxon>Ditrysia</taxon>
        <taxon>Tineoidea</taxon>
        <taxon>Psychidae</taxon>
        <taxon>Oiketicinae</taxon>
        <taxon>Eumeta</taxon>
    </lineage>
</organism>
<accession>A0A4C1SWB6</accession>
<proteinExistence type="predicted"/>
<comment type="caution">
    <text evidence="1">The sequence shown here is derived from an EMBL/GenBank/DDBJ whole genome shotgun (WGS) entry which is preliminary data.</text>
</comment>
<dbReference type="EMBL" id="BGZK01000021">
    <property type="protein sequence ID" value="GBP06236.1"/>
    <property type="molecule type" value="Genomic_DNA"/>
</dbReference>